<accession>A0A0H3KVW6</accession>
<dbReference type="KEGG" id="paj:PAJ_1136"/>
<reference evidence="2" key="1">
    <citation type="journal article" date="2012" name="Appl. Microbiol. Biotechnol.">
        <title>The complete genome sequence of Pantoea ananatis AJ13355, an organism with great biotechnological potential.</title>
        <authorList>
            <person name="Hara Y."/>
            <person name="Kadotani N."/>
            <person name="Izui H."/>
            <person name="Katashkina J.I."/>
            <person name="Kuvaeva T.M."/>
            <person name="Andreeva I.G."/>
            <person name="Golubeva L.I."/>
            <person name="Malko D.B."/>
            <person name="Makeev V.J."/>
            <person name="Mashko S.V."/>
            <person name="Kozlov Y.I."/>
        </authorList>
    </citation>
    <scope>NUCLEOTIDE SEQUENCE [LARGE SCALE GENOMIC DNA]</scope>
    <source>
        <strain evidence="2">AJ13355</strain>
    </source>
</reference>
<name>A0A0H3KVW6_PANAA</name>
<proteinExistence type="predicted"/>
<evidence type="ECO:0000313" key="2">
    <source>
        <dbReference type="Proteomes" id="UP000006690"/>
    </source>
</evidence>
<dbReference type="EMBL" id="AP012032">
    <property type="protein sequence ID" value="BAK11216.1"/>
    <property type="molecule type" value="Genomic_DNA"/>
</dbReference>
<dbReference type="HOGENOM" id="CLU_1198959_0_0_6"/>
<gene>
    <name evidence="1" type="primary">yhcF</name>
    <name evidence="1" type="ordered locus">PAJ_1136</name>
</gene>
<dbReference type="AlphaFoldDB" id="A0A0H3KVW6"/>
<dbReference type="PATRIC" id="fig|932677.3.peg.1311"/>
<dbReference type="Pfam" id="PF06551">
    <property type="entry name" value="DUF1120"/>
    <property type="match status" value="1"/>
</dbReference>
<organism evidence="1 2">
    <name type="scientific">Pantoea ananatis (strain AJ13355)</name>
    <dbReference type="NCBI Taxonomy" id="932677"/>
    <lineage>
        <taxon>Bacteria</taxon>
        <taxon>Pseudomonadati</taxon>
        <taxon>Pseudomonadota</taxon>
        <taxon>Gammaproteobacteria</taxon>
        <taxon>Enterobacterales</taxon>
        <taxon>Erwiniaceae</taxon>
        <taxon>Pantoea</taxon>
    </lineage>
</organism>
<dbReference type="InterPro" id="IPR010546">
    <property type="entry name" value="DUF1120"/>
</dbReference>
<sequence length="259" mass="27884">MAISMFNVIFLTALSLSGLCRFFYTEIRKNNVSFNKTVLALSFTTSALFCHSAMAGTDINVHGIIAPNACTANVVGGEALDWGITQHKDLNQTAVNTFAAKQVTLQVSCPSAQKVAFWATDPNESSAMVGVNTNNRSGHADSTRIFGLGMDPVTGNKLGNFTISPVSSTVDGVTNTTSFGYQNSGSHSGTAFGRVLNANWSYKKTEDWTPWDETTSAPASGKVISWVFDIEPQLNAGNMITNAQQVDWQGTAQINVRYF</sequence>
<evidence type="ECO:0000313" key="1">
    <source>
        <dbReference type="EMBL" id="BAK11216.1"/>
    </source>
</evidence>
<dbReference type="OrthoDB" id="6555676at2"/>
<protein>
    <submittedName>
        <fullName evidence="1">Outer membrane protein YhcF</fullName>
    </submittedName>
</protein>
<dbReference type="Proteomes" id="UP000006690">
    <property type="component" value="Chromosome"/>
</dbReference>